<evidence type="ECO:0000313" key="2">
    <source>
        <dbReference type="Proteomes" id="UP000821865"/>
    </source>
</evidence>
<sequence length="302" mass="32963">MQRAPRRDSRLGLGLPASVPTPFGAMESSLNMAYCVEGENITPEESESDPRWERAFQARKAAYPKIQHAASTPFPAPPAGSTGSASSSTTPATAPLPSGKPKGHAPLPKLPKTDLKIIFQPGGGLCVRQCNGGVLLPLVCAAACIDYNTARQQDKLRLNPFNNSFTISTPAEVRAKRYVAVDSLQLGTLKYPLRAYVATPDDAVRGIVYNALYNQTEEEIIQDLQAMNKSSQYTITDARHLGKTKSILITFINVQALPKQLNFHGTLYVCHPFKAKVEACHNCWRVGHRVDVCPHPKSNRCP</sequence>
<proteinExistence type="predicted"/>
<reference evidence="1" key="1">
    <citation type="submission" date="2020-05" db="EMBL/GenBank/DDBJ databases">
        <title>Large-scale comparative analyses of tick genomes elucidate their genetic diversity and vector capacities.</title>
        <authorList>
            <person name="Jia N."/>
            <person name="Wang J."/>
            <person name="Shi W."/>
            <person name="Du L."/>
            <person name="Sun Y."/>
            <person name="Zhan W."/>
            <person name="Jiang J."/>
            <person name="Wang Q."/>
            <person name="Zhang B."/>
            <person name="Ji P."/>
            <person name="Sakyi L.B."/>
            <person name="Cui X."/>
            <person name="Yuan T."/>
            <person name="Jiang B."/>
            <person name="Yang W."/>
            <person name="Lam T.T.-Y."/>
            <person name="Chang Q."/>
            <person name="Ding S."/>
            <person name="Wang X."/>
            <person name="Zhu J."/>
            <person name="Ruan X."/>
            <person name="Zhao L."/>
            <person name="Wei J."/>
            <person name="Que T."/>
            <person name="Du C."/>
            <person name="Cheng J."/>
            <person name="Dai P."/>
            <person name="Han X."/>
            <person name="Huang E."/>
            <person name="Gao Y."/>
            <person name="Liu J."/>
            <person name="Shao H."/>
            <person name="Ye R."/>
            <person name="Li L."/>
            <person name="Wei W."/>
            <person name="Wang X."/>
            <person name="Wang C."/>
            <person name="Yang T."/>
            <person name="Huo Q."/>
            <person name="Li W."/>
            <person name="Guo W."/>
            <person name="Chen H."/>
            <person name="Zhou L."/>
            <person name="Ni X."/>
            <person name="Tian J."/>
            <person name="Zhou Y."/>
            <person name="Sheng Y."/>
            <person name="Liu T."/>
            <person name="Pan Y."/>
            <person name="Xia L."/>
            <person name="Li J."/>
            <person name="Zhao F."/>
            <person name="Cao W."/>
        </authorList>
    </citation>
    <scope>NUCLEOTIDE SEQUENCE</scope>
    <source>
        <strain evidence="1">Dsil-2018</strain>
    </source>
</reference>
<dbReference type="Proteomes" id="UP000821865">
    <property type="component" value="Chromosome 7"/>
</dbReference>
<gene>
    <name evidence="1" type="ORF">HPB49_011914</name>
</gene>
<comment type="caution">
    <text evidence="1">The sequence shown here is derived from an EMBL/GenBank/DDBJ whole genome shotgun (WGS) entry which is preliminary data.</text>
</comment>
<evidence type="ECO:0000313" key="1">
    <source>
        <dbReference type="EMBL" id="KAH7941304.1"/>
    </source>
</evidence>
<dbReference type="EMBL" id="CM023476">
    <property type="protein sequence ID" value="KAH7941304.1"/>
    <property type="molecule type" value="Genomic_DNA"/>
</dbReference>
<organism evidence="1 2">
    <name type="scientific">Dermacentor silvarum</name>
    <name type="common">Tick</name>
    <dbReference type="NCBI Taxonomy" id="543639"/>
    <lineage>
        <taxon>Eukaryota</taxon>
        <taxon>Metazoa</taxon>
        <taxon>Ecdysozoa</taxon>
        <taxon>Arthropoda</taxon>
        <taxon>Chelicerata</taxon>
        <taxon>Arachnida</taxon>
        <taxon>Acari</taxon>
        <taxon>Parasitiformes</taxon>
        <taxon>Ixodida</taxon>
        <taxon>Ixodoidea</taxon>
        <taxon>Ixodidae</taxon>
        <taxon>Rhipicephalinae</taxon>
        <taxon>Dermacentor</taxon>
    </lineage>
</organism>
<keyword evidence="2" id="KW-1185">Reference proteome</keyword>
<accession>A0ACB8CF00</accession>
<protein>
    <submittedName>
        <fullName evidence="1">Uncharacterized protein</fullName>
    </submittedName>
</protein>
<name>A0ACB8CF00_DERSI</name>